<gene>
    <name evidence="3" type="ORF">K9S39_08515</name>
</gene>
<dbReference type="EMBL" id="CP086322">
    <property type="protein sequence ID" value="UQA91892.1"/>
    <property type="molecule type" value="Genomic_DNA"/>
</dbReference>
<protein>
    <submittedName>
        <fullName evidence="3">SCO family protein</fullName>
    </submittedName>
</protein>
<dbReference type="PANTHER" id="PTHR12151">
    <property type="entry name" value="ELECTRON TRANSPORT PROTIN SCO1/SENC FAMILY MEMBER"/>
    <property type="match status" value="1"/>
</dbReference>
<dbReference type="Pfam" id="PF02630">
    <property type="entry name" value="SCO1-SenC"/>
    <property type="match status" value="1"/>
</dbReference>
<dbReference type="CDD" id="cd02968">
    <property type="entry name" value="SCO"/>
    <property type="match status" value="1"/>
</dbReference>
<dbReference type="InterPro" id="IPR036249">
    <property type="entry name" value="Thioredoxin-like_sf"/>
</dbReference>
<reference evidence="3" key="1">
    <citation type="submission" date="2021-10" db="EMBL/GenBank/DDBJ databases">
        <title>Streptomyces nigrumlapis sp.nov.,an antimicrobial producing actinobacterium isolated from Black Gobi rocks.</title>
        <authorList>
            <person name="Wen Y."/>
            <person name="Zhang W."/>
            <person name="Liu X.G."/>
        </authorList>
    </citation>
    <scope>NUCLEOTIDE SEQUENCE</scope>
    <source>
        <strain evidence="3">ST13-2-2</strain>
    </source>
</reference>
<dbReference type="PANTHER" id="PTHR12151:SF25">
    <property type="entry name" value="LINALOOL DEHYDRATASE_ISOMERASE DOMAIN-CONTAINING PROTEIN"/>
    <property type="match status" value="1"/>
</dbReference>
<dbReference type="Gene3D" id="3.40.30.10">
    <property type="entry name" value="Glutaredoxin"/>
    <property type="match status" value="1"/>
</dbReference>
<sequence>MRKPTVLAAALTAAAALTLSACSSGAGTEGKDEPFASTDATAPPAKRVLDQPFTKPDLVLTDTHGDKFDLRKETKGRLTLLYFGYTNCPDACPLTVSNLGLAYKDLPKADQDKMRVVFVTTDPERDTPKELGKWLRSAGDADFIGLSGDFGSVQAAARSVGVGMEPATKDAKGKVSATHGKTVLAFSPKDDKGHVLYHGQEATAADYTKDLPKLIKGRTP</sequence>
<dbReference type="InterPro" id="IPR003782">
    <property type="entry name" value="SCO1/SenC"/>
</dbReference>
<feature type="chain" id="PRO_5046329036" evidence="2">
    <location>
        <begin position="27"/>
        <end position="220"/>
    </location>
</feature>
<dbReference type="Proteomes" id="UP000830115">
    <property type="component" value="Chromosome"/>
</dbReference>
<name>A0ABY4M3A4_9ACTN</name>
<organism evidence="3 4">
    <name type="scientific">Streptomyces halobius</name>
    <dbReference type="NCBI Taxonomy" id="2879846"/>
    <lineage>
        <taxon>Bacteria</taxon>
        <taxon>Bacillati</taxon>
        <taxon>Actinomycetota</taxon>
        <taxon>Actinomycetes</taxon>
        <taxon>Kitasatosporales</taxon>
        <taxon>Streptomycetaceae</taxon>
        <taxon>Streptomyces</taxon>
    </lineage>
</organism>
<accession>A0ABY4M3A4</accession>
<evidence type="ECO:0000313" key="3">
    <source>
        <dbReference type="EMBL" id="UQA91892.1"/>
    </source>
</evidence>
<feature type="signal peptide" evidence="2">
    <location>
        <begin position="1"/>
        <end position="26"/>
    </location>
</feature>
<dbReference type="SUPFAM" id="SSF52833">
    <property type="entry name" value="Thioredoxin-like"/>
    <property type="match status" value="1"/>
</dbReference>
<evidence type="ECO:0000256" key="2">
    <source>
        <dbReference type="SAM" id="SignalP"/>
    </source>
</evidence>
<dbReference type="RefSeq" id="WP_248862706.1">
    <property type="nucleotide sequence ID" value="NZ_CP086322.1"/>
</dbReference>
<keyword evidence="2" id="KW-0732">Signal</keyword>
<evidence type="ECO:0000256" key="1">
    <source>
        <dbReference type="ARBA" id="ARBA00010996"/>
    </source>
</evidence>
<comment type="similarity">
    <text evidence="1">Belongs to the SCO1/2 family.</text>
</comment>
<proteinExistence type="inferred from homology"/>
<keyword evidence="4" id="KW-1185">Reference proteome</keyword>
<dbReference type="PROSITE" id="PS51257">
    <property type="entry name" value="PROKAR_LIPOPROTEIN"/>
    <property type="match status" value="1"/>
</dbReference>
<evidence type="ECO:0000313" key="4">
    <source>
        <dbReference type="Proteomes" id="UP000830115"/>
    </source>
</evidence>